<dbReference type="Gene3D" id="3.40.190.170">
    <property type="entry name" value="Bacterial extracellular solute-binding protein, family 7"/>
    <property type="match status" value="1"/>
</dbReference>
<dbReference type="CDD" id="cd13665">
    <property type="entry name" value="PBP2_TRAP_Dctp3_4"/>
    <property type="match status" value="1"/>
</dbReference>
<dbReference type="eggNOG" id="COG1638">
    <property type="taxonomic scope" value="Bacteria"/>
</dbReference>
<evidence type="ECO:0000313" key="3">
    <source>
        <dbReference type="EMBL" id="SIR06117.1"/>
    </source>
</evidence>
<dbReference type="InterPro" id="IPR018389">
    <property type="entry name" value="DctP_fam"/>
</dbReference>
<dbReference type="Pfam" id="PF03480">
    <property type="entry name" value="DctP"/>
    <property type="match status" value="1"/>
</dbReference>
<organism evidence="3 4">
    <name type="scientific">Marinobacterium stanieri</name>
    <dbReference type="NCBI Taxonomy" id="49186"/>
    <lineage>
        <taxon>Bacteria</taxon>
        <taxon>Pseudomonadati</taxon>
        <taxon>Pseudomonadota</taxon>
        <taxon>Gammaproteobacteria</taxon>
        <taxon>Oceanospirillales</taxon>
        <taxon>Oceanospirillaceae</taxon>
        <taxon>Marinobacterium</taxon>
    </lineage>
</organism>
<dbReference type="EMBL" id="FTMN01000017">
    <property type="protein sequence ID" value="SIR06117.1"/>
    <property type="molecule type" value="Genomic_DNA"/>
</dbReference>
<evidence type="ECO:0000256" key="1">
    <source>
        <dbReference type="ARBA" id="ARBA00022729"/>
    </source>
</evidence>
<gene>
    <name evidence="3" type="ORF">SAMN05421647_1172</name>
</gene>
<name>A0A1N6XUX5_9GAMM</name>
<feature type="chain" id="PRO_5012184741" evidence="2">
    <location>
        <begin position="23"/>
        <end position="350"/>
    </location>
</feature>
<dbReference type="STRING" id="49186.SAMN05421647_1172"/>
<reference evidence="3 4" key="1">
    <citation type="submission" date="2017-01" db="EMBL/GenBank/DDBJ databases">
        <authorList>
            <person name="Mah S.A."/>
            <person name="Swanson W.J."/>
            <person name="Moy G.W."/>
            <person name="Vacquier V.D."/>
        </authorList>
    </citation>
    <scope>NUCLEOTIDE SEQUENCE [LARGE SCALE GENOMIC DNA]</scope>
    <source>
        <strain evidence="3 4">DSM 7027</strain>
    </source>
</reference>
<dbReference type="InterPro" id="IPR038404">
    <property type="entry name" value="TRAP_DctP_sf"/>
</dbReference>
<keyword evidence="1 2" id="KW-0732">Signal</keyword>
<dbReference type="PANTHER" id="PTHR33376">
    <property type="match status" value="1"/>
</dbReference>
<accession>A0A1N6XUX5</accession>
<dbReference type="PANTHER" id="PTHR33376:SF15">
    <property type="entry name" value="BLL6794 PROTEIN"/>
    <property type="match status" value="1"/>
</dbReference>
<evidence type="ECO:0000256" key="2">
    <source>
        <dbReference type="SAM" id="SignalP"/>
    </source>
</evidence>
<dbReference type="Proteomes" id="UP000186895">
    <property type="component" value="Unassembled WGS sequence"/>
</dbReference>
<dbReference type="NCBIfam" id="NF037995">
    <property type="entry name" value="TRAP_S1"/>
    <property type="match status" value="1"/>
</dbReference>
<dbReference type="GO" id="GO:0055085">
    <property type="term" value="P:transmembrane transport"/>
    <property type="evidence" value="ECO:0007669"/>
    <property type="project" value="InterPro"/>
</dbReference>
<dbReference type="RefSeq" id="WP_083703206.1">
    <property type="nucleotide sequence ID" value="NZ_FTMN01000017.1"/>
</dbReference>
<proteinExistence type="predicted"/>
<dbReference type="AlphaFoldDB" id="A0A1N6XUX5"/>
<protein>
    <submittedName>
        <fullName evidence="3">TRAP-type C4-dicarboxylate transport system, substrate-binding protein</fullName>
    </submittedName>
</protein>
<evidence type="ECO:0000313" key="4">
    <source>
        <dbReference type="Proteomes" id="UP000186895"/>
    </source>
</evidence>
<keyword evidence="4" id="KW-1185">Reference proteome</keyword>
<sequence>MKKMNVAALALAAAGTVFSASAWSQTVMRFASWMPPTHPVNEVVLPTWKKWIEEATDNRVTLAVEYNMGHPKTMFNLVEDGVADASWGYHGYVPGRFRLTQIVEQPLLGVSGEAASVAHWRVHNKYFKDTYEFEGLELVALVTHGPGQIHSTFPVNTLSELEGKKIRVGGGVQSVIGERAGLVPVSAPAPKVYEMLQQGVIDGVFLPVCDVKNLRLNEVITDSTQLPGGMYLGSFSFFINPDFMADLDPKDAEAIRAVSGERLSALGGWAQDQSDVAGLKLARESGVRINTVGVNDPLAQEYKALAEGIDEAWIESVSDLDVDAREALKELREIARGYESNQDVIANIQE</sequence>
<feature type="signal peptide" evidence="2">
    <location>
        <begin position="1"/>
        <end position="22"/>
    </location>
</feature>